<reference evidence="2" key="1">
    <citation type="submission" date="2018-01" db="EMBL/GenBank/DDBJ databases">
        <title>An insight into the sialome of Amazonian anophelines.</title>
        <authorList>
            <person name="Ribeiro J.M."/>
            <person name="Scarpassa V."/>
            <person name="Calvo E."/>
        </authorList>
    </citation>
    <scope>NUCLEOTIDE SEQUENCE</scope>
</reference>
<proteinExistence type="predicted"/>
<organism evidence="2">
    <name type="scientific">Anopheles darlingi</name>
    <name type="common">Mosquito</name>
    <dbReference type="NCBI Taxonomy" id="43151"/>
    <lineage>
        <taxon>Eukaryota</taxon>
        <taxon>Metazoa</taxon>
        <taxon>Ecdysozoa</taxon>
        <taxon>Arthropoda</taxon>
        <taxon>Hexapoda</taxon>
        <taxon>Insecta</taxon>
        <taxon>Pterygota</taxon>
        <taxon>Neoptera</taxon>
        <taxon>Endopterygota</taxon>
        <taxon>Diptera</taxon>
        <taxon>Nematocera</taxon>
        <taxon>Culicoidea</taxon>
        <taxon>Culicidae</taxon>
        <taxon>Anophelinae</taxon>
        <taxon>Anopheles</taxon>
    </lineage>
</organism>
<keyword evidence="1" id="KW-0732">Signal</keyword>
<protein>
    <submittedName>
        <fullName evidence="2">Putative secreted protein</fullName>
    </submittedName>
</protein>
<name>A0A2M4D5H6_ANODA</name>
<evidence type="ECO:0000313" key="2">
    <source>
        <dbReference type="EMBL" id="MBW72338.1"/>
    </source>
</evidence>
<dbReference type="AlphaFoldDB" id="A0A2M4D5H6"/>
<accession>A0A2M4D5H6</accession>
<evidence type="ECO:0000256" key="1">
    <source>
        <dbReference type="SAM" id="SignalP"/>
    </source>
</evidence>
<sequence>MFRFFFVFVFIFGRWSHLDAHLKCDKIALSITAGHPRASQGRPTPVCHIMPKPLLPVLEQIVLTSQANPPPRRGWW</sequence>
<feature type="signal peptide" evidence="1">
    <location>
        <begin position="1"/>
        <end position="20"/>
    </location>
</feature>
<feature type="chain" id="PRO_5014869693" evidence="1">
    <location>
        <begin position="21"/>
        <end position="76"/>
    </location>
</feature>
<dbReference type="EMBL" id="GGFL01008160">
    <property type="protein sequence ID" value="MBW72338.1"/>
    <property type="molecule type" value="Transcribed_RNA"/>
</dbReference>